<keyword evidence="3" id="KW-1185">Reference proteome</keyword>
<feature type="compositionally biased region" description="Polar residues" evidence="1">
    <location>
        <begin position="31"/>
        <end position="40"/>
    </location>
</feature>
<feature type="compositionally biased region" description="Low complexity" evidence="1">
    <location>
        <begin position="135"/>
        <end position="149"/>
    </location>
</feature>
<feature type="compositionally biased region" description="Basic residues" evidence="1">
    <location>
        <begin position="150"/>
        <end position="170"/>
    </location>
</feature>
<sequence>GPTNNVVRPSLHHKPSARQLQRATSARHETSIQAQTTLGSTHLPPSLQNQSRRRPTPRPNPPPHTRTIHRLRPCRQHPLLHRHPRPPRLPSILHHRIPTPPPKNIPIPTTRISSPPHRKSTPYRLPTPYPQAPHTTAARSSTCASSCRTSRPRSAARFKRLRSGGRRRSARCGSAITPST</sequence>
<dbReference type="VEuPathDB" id="FungiDB:JI435_044220"/>
<feature type="compositionally biased region" description="Low complexity" evidence="1">
    <location>
        <begin position="171"/>
        <end position="180"/>
    </location>
</feature>
<accession>A0A7U2I1G0</accession>
<dbReference type="AlphaFoldDB" id="A0A7U2I1G0"/>
<feature type="compositionally biased region" description="Low complexity" evidence="1">
    <location>
        <begin position="106"/>
        <end position="115"/>
    </location>
</feature>
<feature type="compositionally biased region" description="Basic residues" evidence="1">
    <location>
        <begin position="66"/>
        <end position="86"/>
    </location>
</feature>
<dbReference type="EMBL" id="CP069030">
    <property type="protein sequence ID" value="QRC98353.1"/>
    <property type="molecule type" value="Genomic_DNA"/>
</dbReference>
<dbReference type="Proteomes" id="UP000663193">
    <property type="component" value="Chromosome 8"/>
</dbReference>
<protein>
    <submittedName>
        <fullName evidence="2">Uncharacterized protein</fullName>
    </submittedName>
</protein>
<evidence type="ECO:0000313" key="2">
    <source>
        <dbReference type="EMBL" id="QRC98353.1"/>
    </source>
</evidence>
<gene>
    <name evidence="2" type="ORF">JI435_044220</name>
</gene>
<feature type="region of interest" description="Disordered" evidence="1">
    <location>
        <begin position="1"/>
        <end position="180"/>
    </location>
</feature>
<evidence type="ECO:0000256" key="1">
    <source>
        <dbReference type="SAM" id="MobiDB-lite"/>
    </source>
</evidence>
<feature type="non-terminal residue" evidence="2">
    <location>
        <position position="1"/>
    </location>
</feature>
<reference evidence="3" key="1">
    <citation type="journal article" date="2021" name="BMC Genomics">
        <title>Chromosome-level genome assembly and manually-curated proteome of model necrotroph Parastagonospora nodorum Sn15 reveals a genome-wide trove of candidate effector homologs, and redundancy of virulence-related functions within an accessory chromosome.</title>
        <authorList>
            <person name="Bertazzoni S."/>
            <person name="Jones D.A.B."/>
            <person name="Phan H.T."/>
            <person name="Tan K.-C."/>
            <person name="Hane J.K."/>
        </authorList>
    </citation>
    <scope>NUCLEOTIDE SEQUENCE [LARGE SCALE GENOMIC DNA]</scope>
    <source>
        <strain evidence="3">SN15 / ATCC MYA-4574 / FGSC 10173)</strain>
    </source>
</reference>
<evidence type="ECO:0000313" key="3">
    <source>
        <dbReference type="Proteomes" id="UP000663193"/>
    </source>
</evidence>
<proteinExistence type="predicted"/>
<name>A0A7U2I1G0_PHANO</name>
<organism evidence="2 3">
    <name type="scientific">Phaeosphaeria nodorum (strain SN15 / ATCC MYA-4574 / FGSC 10173)</name>
    <name type="common">Glume blotch fungus</name>
    <name type="synonym">Parastagonospora nodorum</name>
    <dbReference type="NCBI Taxonomy" id="321614"/>
    <lineage>
        <taxon>Eukaryota</taxon>
        <taxon>Fungi</taxon>
        <taxon>Dikarya</taxon>
        <taxon>Ascomycota</taxon>
        <taxon>Pezizomycotina</taxon>
        <taxon>Dothideomycetes</taxon>
        <taxon>Pleosporomycetidae</taxon>
        <taxon>Pleosporales</taxon>
        <taxon>Pleosporineae</taxon>
        <taxon>Phaeosphaeriaceae</taxon>
        <taxon>Parastagonospora</taxon>
    </lineage>
</organism>